<proteinExistence type="predicted"/>
<accession>M1PQL9</accession>
<gene>
    <name evidence="2" type="ordered locus">UWK_02160</name>
</gene>
<keyword evidence="3" id="KW-1185">Reference proteome</keyword>
<evidence type="ECO:0000313" key="2">
    <source>
        <dbReference type="EMBL" id="AGF78701.1"/>
    </source>
</evidence>
<feature type="chain" id="PRO_5004016502" description="DUF3047 domain-containing protein" evidence="1">
    <location>
        <begin position="29"/>
        <end position="245"/>
    </location>
</feature>
<dbReference type="OrthoDB" id="9775969at2"/>
<dbReference type="EMBL" id="CP003985">
    <property type="protein sequence ID" value="AGF78701.1"/>
    <property type="molecule type" value="Genomic_DNA"/>
</dbReference>
<keyword evidence="1" id="KW-0732">Signal</keyword>
<dbReference type="eggNOG" id="ENOG502ZQ5C">
    <property type="taxonomic scope" value="Bacteria"/>
</dbReference>
<dbReference type="Proteomes" id="UP000011721">
    <property type="component" value="Chromosome"/>
</dbReference>
<evidence type="ECO:0000256" key="1">
    <source>
        <dbReference type="SAM" id="SignalP"/>
    </source>
</evidence>
<dbReference type="KEGG" id="dsf:UWK_02160"/>
<dbReference type="RefSeq" id="WP_015404389.1">
    <property type="nucleotide sequence ID" value="NC_020304.1"/>
</dbReference>
<name>M1PQL9_DESSD</name>
<dbReference type="HOGENOM" id="CLU_077139_0_0_7"/>
<protein>
    <recommendedName>
        <fullName evidence="4">DUF3047 domain-containing protein</fullName>
    </recommendedName>
</protein>
<dbReference type="InterPro" id="IPR021409">
    <property type="entry name" value="DUF3047"/>
</dbReference>
<feature type="signal peptide" evidence="1">
    <location>
        <begin position="1"/>
        <end position="28"/>
    </location>
</feature>
<reference evidence="3" key="1">
    <citation type="journal article" date="2013" name="Stand. Genomic Sci.">
        <title>Complete genome sequence of Desulfocapsa sulfexigens, a marine deltaproteobacterium specialized in disproportionating inorganic sulfur compounds.</title>
        <authorList>
            <person name="Finster K.W."/>
            <person name="Kjeldsen K.U."/>
            <person name="Kube M."/>
            <person name="Reinhardt R."/>
            <person name="Mussmann M."/>
            <person name="Amann R."/>
            <person name="Schreiber L."/>
        </authorList>
    </citation>
    <scope>NUCLEOTIDE SEQUENCE [LARGE SCALE GENOMIC DNA]</scope>
    <source>
        <strain evidence="3">DSM 10523 / SB164P1</strain>
    </source>
</reference>
<organism evidence="2 3">
    <name type="scientific">Desulfocapsa sulfexigens (strain DSM 10523 / SB164P1)</name>
    <dbReference type="NCBI Taxonomy" id="1167006"/>
    <lineage>
        <taxon>Bacteria</taxon>
        <taxon>Pseudomonadati</taxon>
        <taxon>Thermodesulfobacteriota</taxon>
        <taxon>Desulfobulbia</taxon>
        <taxon>Desulfobulbales</taxon>
        <taxon>Desulfocapsaceae</taxon>
        <taxon>Desulfocapsa</taxon>
    </lineage>
</organism>
<evidence type="ECO:0008006" key="4">
    <source>
        <dbReference type="Google" id="ProtNLM"/>
    </source>
</evidence>
<sequence>MTSGCRRPPATVLLLLLLLLAFPLQSPAADIFLDEQFDGIERWELFSFKNIENRSTYQATDLMGTSCLEASSDNSASALLLSERFDAYIFPMISWRWRISNIYQKGDISKKEGDDAPVRIYVMFEYDPEKASVFKKIKYEVIRALYGKYPPHSSLNYVWSSRKHPEHFLPNPYTDLAMVFPMASGKEDVGKWLEHTANILQDYRSAFGEDPPSIAAIAVMSDSDNTGESARACLDYIRIHTSPSP</sequence>
<dbReference type="Pfam" id="PF11249">
    <property type="entry name" value="DUF3047"/>
    <property type="match status" value="1"/>
</dbReference>
<dbReference type="AlphaFoldDB" id="M1PQL9"/>
<evidence type="ECO:0000313" key="3">
    <source>
        <dbReference type="Proteomes" id="UP000011721"/>
    </source>
</evidence>
<dbReference type="STRING" id="1167006.UWK_02160"/>